<gene>
    <name evidence="2" type="ORF">FKR81_41425</name>
</gene>
<reference evidence="2 3" key="1">
    <citation type="submission" date="2019-07" db="EMBL/GenBank/DDBJ databases">
        <title>Lentzea xizangensis sp. nov., isolated from Qinghai-Tibetan Plateau Soils.</title>
        <authorList>
            <person name="Huang J."/>
        </authorList>
    </citation>
    <scope>NUCLEOTIDE SEQUENCE [LARGE SCALE GENOMIC DNA]</scope>
    <source>
        <strain evidence="2 3">FXJ1.1311</strain>
    </source>
</reference>
<proteinExistence type="predicted"/>
<evidence type="ECO:0000313" key="2">
    <source>
        <dbReference type="EMBL" id="TWP44271.1"/>
    </source>
</evidence>
<dbReference type="EMBL" id="VOBR01000053">
    <property type="protein sequence ID" value="TWP44271.1"/>
    <property type="molecule type" value="Genomic_DNA"/>
</dbReference>
<evidence type="ECO:0000313" key="3">
    <source>
        <dbReference type="Proteomes" id="UP000316639"/>
    </source>
</evidence>
<dbReference type="RefSeq" id="WP_146360843.1">
    <property type="nucleotide sequence ID" value="NZ_VOBR01000053.1"/>
</dbReference>
<name>A0A563EF93_9PSEU</name>
<evidence type="ECO:0000256" key="1">
    <source>
        <dbReference type="SAM" id="MobiDB-lite"/>
    </source>
</evidence>
<organism evidence="2 3">
    <name type="scientific">Lentzea tibetensis</name>
    <dbReference type="NCBI Taxonomy" id="2591470"/>
    <lineage>
        <taxon>Bacteria</taxon>
        <taxon>Bacillati</taxon>
        <taxon>Actinomycetota</taxon>
        <taxon>Actinomycetes</taxon>
        <taxon>Pseudonocardiales</taxon>
        <taxon>Pseudonocardiaceae</taxon>
        <taxon>Lentzea</taxon>
    </lineage>
</organism>
<feature type="compositionally biased region" description="Basic and acidic residues" evidence="1">
    <location>
        <begin position="36"/>
        <end position="54"/>
    </location>
</feature>
<keyword evidence="3" id="KW-1185">Reference proteome</keyword>
<dbReference type="AlphaFoldDB" id="A0A563EF93"/>
<protein>
    <submittedName>
        <fullName evidence="2">Uncharacterized protein</fullName>
    </submittedName>
</protein>
<accession>A0A563EF93</accession>
<feature type="region of interest" description="Disordered" evidence="1">
    <location>
        <begin position="1"/>
        <end position="22"/>
    </location>
</feature>
<dbReference type="Proteomes" id="UP000316639">
    <property type="component" value="Unassembled WGS sequence"/>
</dbReference>
<comment type="caution">
    <text evidence="2">The sequence shown here is derived from an EMBL/GenBank/DDBJ whole genome shotgun (WGS) entry which is preliminary data.</text>
</comment>
<feature type="compositionally biased region" description="Basic and acidic residues" evidence="1">
    <location>
        <begin position="1"/>
        <end position="10"/>
    </location>
</feature>
<sequence length="67" mass="7112">MTTAARKEIGEEPQESVAAGGVLEDIKDAIEVVLDKVKHKHPADPKTDNPKTGDPEPDPCCGPINAH</sequence>
<feature type="region of interest" description="Disordered" evidence="1">
    <location>
        <begin position="36"/>
        <end position="67"/>
    </location>
</feature>